<name>A0A0S4JEM6_BODSA</name>
<keyword evidence="1" id="KW-0812">Transmembrane</keyword>
<feature type="transmembrane region" description="Helical" evidence="1">
    <location>
        <begin position="919"/>
        <end position="939"/>
    </location>
</feature>
<dbReference type="EMBL" id="CYKH01001664">
    <property type="protein sequence ID" value="CUG88630.1"/>
    <property type="molecule type" value="Genomic_DNA"/>
</dbReference>
<dbReference type="PANTHER" id="PTHR46388:SF2">
    <property type="entry name" value="NHL REPEAT-CONTAINING PROTEIN 2"/>
    <property type="match status" value="1"/>
</dbReference>
<proteinExistence type="predicted"/>
<dbReference type="Gene3D" id="2.120.10.30">
    <property type="entry name" value="TolB, C-terminal domain"/>
    <property type="match status" value="2"/>
</dbReference>
<keyword evidence="4" id="KW-1185">Reference proteome</keyword>
<evidence type="ECO:0000313" key="4">
    <source>
        <dbReference type="Proteomes" id="UP000051952"/>
    </source>
</evidence>
<evidence type="ECO:0000313" key="3">
    <source>
        <dbReference type="EMBL" id="CUG88630.1"/>
    </source>
</evidence>
<feature type="transmembrane region" description="Helical" evidence="1">
    <location>
        <begin position="706"/>
        <end position="731"/>
    </location>
</feature>
<dbReference type="PANTHER" id="PTHR46388">
    <property type="entry name" value="NHL REPEAT-CONTAINING PROTEIN 2"/>
    <property type="match status" value="1"/>
</dbReference>
<reference evidence="4" key="1">
    <citation type="submission" date="2015-09" db="EMBL/GenBank/DDBJ databases">
        <authorList>
            <consortium name="Pathogen Informatics"/>
        </authorList>
    </citation>
    <scope>NUCLEOTIDE SEQUENCE [LARGE SCALE GENOMIC DNA]</scope>
    <source>
        <strain evidence="4">Lake Konstanz</strain>
    </source>
</reference>
<evidence type="ECO:0000256" key="2">
    <source>
        <dbReference type="SAM" id="SignalP"/>
    </source>
</evidence>
<dbReference type="SUPFAM" id="SSF63829">
    <property type="entry name" value="Calcium-dependent phosphotriesterase"/>
    <property type="match status" value="2"/>
</dbReference>
<gene>
    <name evidence="3" type="ORF">BSAL_16510</name>
</gene>
<dbReference type="OrthoDB" id="273823at2759"/>
<feature type="transmembrane region" description="Helical" evidence="1">
    <location>
        <begin position="816"/>
        <end position="845"/>
    </location>
</feature>
<feature type="transmembrane region" description="Helical" evidence="1">
    <location>
        <begin position="680"/>
        <end position="700"/>
    </location>
</feature>
<dbReference type="Proteomes" id="UP000051952">
    <property type="component" value="Unassembled WGS sequence"/>
</dbReference>
<evidence type="ECO:0000256" key="1">
    <source>
        <dbReference type="SAM" id="Phobius"/>
    </source>
</evidence>
<feature type="transmembrane region" description="Helical" evidence="1">
    <location>
        <begin position="886"/>
        <end position="907"/>
    </location>
</feature>
<feature type="chain" id="PRO_5006622255" evidence="2">
    <location>
        <begin position="28"/>
        <end position="1067"/>
    </location>
</feature>
<dbReference type="AlphaFoldDB" id="A0A0S4JEM6"/>
<sequence length="1067" mass="112759">MMAHLLQLLLTSVVILQVVFFQQCCDATEVPVVVTSVSRGVASKVRDIAVDRDNNFLYVSGGFCVYRLASNGTSAQVIAGSSTAGTADGVGGAARFTRLFGITCDTANNIAYICDYDNNRIRTLDLTNNNVTTLAGSSVGTNDGIGVAAQFYSPNGIVHYTSRIDGMVLFVTDFDSKRIRRIVVASANVTTIAQTTYSCYYLCISRDGSSLFLGSQYTVVRINMSTKAIVTLAGGPSTGSRDGTGTSARFNRALGIALNDNETALFVVDWGNFLVRRLELSSNNVSTIAGNTTRGLVDGPGLAARFYSPWGGKWYCNKMSSRCGLLVADNDNAAIRFVAIERNDTRTAEPSNEATLSASVLVSPSRTILISASDSQSLSVTSSSSKATKSASSTRHTPSPTVTMYCALVPADGTNTVGRLQRFNSAAVVSVPIVGTVPMSTFVSEAPISRAALLQNLPLGMNLSVSLAGTIRGGPADGWALVSATMNVVAANSVVPLVTAGMPLTLLSANVVARQQSFAVVLRQKKNPSSLNTFRAVSLVVTLVLRCPTDHTISADVAVEIPCPGQEQPLAEEVKAAGTAALYSTSIAGLAGGGAVGRVAAVRSLVLCSSDTVIEGVAPLSIVACDKTNAASADARGAIAGNLACWAGACVLMVVVVAAYAHLAHVPLRRATEAFGAPSPLLPLAIVTVPSTVSGTFYLLRDVQCALDGVIAVIGVLMCACPVVVLCWVAYMAPRRLVRVDSLQHASSSRTFNTCIPPALRTPIAALFHRRVRWIDVSVERACGVDVCRENSDSKVNTLEADSGTQRSPSPSWRRLATVILIDYALVWYVCVDVTVLTAAGFLGAVSSLGSGSACRASAVVVLVLYLGQLVLCAVVRPFTTLFSNVYALFTLALSTLAVACQVWYLFGSVIDGVDLIALSQFLTAAAVCDIMVAAVSMLKSLVDVVDVLRVCRRHVKVMFPMMFGESPSFAQLTQPKPLFEDTLSGAENEPSAPMHETCEPHEREAEDFDIATLMDSMFSPTNSAPHDDTIGDNGTILTAWETAHRAHHHNGNDLLHFYSQASANKR</sequence>
<keyword evidence="2" id="KW-0732">Signal</keyword>
<keyword evidence="1" id="KW-1133">Transmembrane helix</keyword>
<dbReference type="InterPro" id="IPR011042">
    <property type="entry name" value="6-blade_b-propeller_TolB-like"/>
</dbReference>
<dbReference type="VEuPathDB" id="TriTrypDB:BSAL_16510"/>
<protein>
    <submittedName>
        <fullName evidence="3">Membrane-associated protein, putative</fullName>
    </submittedName>
</protein>
<feature type="signal peptide" evidence="2">
    <location>
        <begin position="1"/>
        <end position="27"/>
    </location>
</feature>
<organism evidence="3 4">
    <name type="scientific">Bodo saltans</name>
    <name type="common">Flagellated protozoan</name>
    <dbReference type="NCBI Taxonomy" id="75058"/>
    <lineage>
        <taxon>Eukaryota</taxon>
        <taxon>Discoba</taxon>
        <taxon>Euglenozoa</taxon>
        <taxon>Kinetoplastea</taxon>
        <taxon>Metakinetoplastina</taxon>
        <taxon>Eubodonida</taxon>
        <taxon>Bodonidae</taxon>
        <taxon>Bodo</taxon>
    </lineage>
</organism>
<accession>A0A0S4JEM6</accession>
<keyword evidence="1" id="KW-0472">Membrane</keyword>
<feature type="transmembrane region" description="Helical" evidence="1">
    <location>
        <begin position="857"/>
        <end position="879"/>
    </location>
</feature>
<feature type="transmembrane region" description="Helical" evidence="1">
    <location>
        <begin position="646"/>
        <end position="668"/>
    </location>
</feature>